<dbReference type="SUPFAM" id="SSF55770">
    <property type="entry name" value="Profilin (actin-binding protein)"/>
    <property type="match status" value="1"/>
</dbReference>
<evidence type="ECO:0000256" key="4">
    <source>
        <dbReference type="ARBA" id="ARBA00023203"/>
    </source>
</evidence>
<dbReference type="PANTHER" id="PTHR11604:SF0">
    <property type="entry name" value="PROFILIN"/>
    <property type="match status" value="1"/>
</dbReference>
<dbReference type="EMBL" id="VXIS01000061">
    <property type="protein sequence ID" value="KAA8909086.1"/>
    <property type="molecule type" value="Genomic_DNA"/>
</dbReference>
<dbReference type="InParanoid" id="A0A5J5F1E0"/>
<dbReference type="GO" id="GO:0005856">
    <property type="term" value="C:cytoskeleton"/>
    <property type="evidence" value="ECO:0007669"/>
    <property type="project" value="UniProtKB-SubCell"/>
</dbReference>
<dbReference type="Proteomes" id="UP000326924">
    <property type="component" value="Unassembled WGS sequence"/>
</dbReference>
<dbReference type="PANTHER" id="PTHR11604">
    <property type="entry name" value="PROFILIN"/>
    <property type="match status" value="1"/>
</dbReference>
<dbReference type="InterPro" id="IPR027310">
    <property type="entry name" value="Profilin_CS"/>
</dbReference>
<evidence type="ECO:0000256" key="6">
    <source>
        <dbReference type="RuleBase" id="RU003908"/>
    </source>
</evidence>
<dbReference type="GO" id="GO:0003785">
    <property type="term" value="F:actin monomer binding"/>
    <property type="evidence" value="ECO:0007669"/>
    <property type="project" value="TreeGrafter"/>
</dbReference>
<comment type="subcellular location">
    <subcellularLocation>
        <location evidence="1">Cytoplasm</location>
        <location evidence="1">Cytoskeleton</location>
    </subcellularLocation>
</comment>
<dbReference type="AlphaFoldDB" id="A0A5J5F1E0"/>
<comment type="function">
    <text evidence="6">Binds to actin and affects the structure of the cytoskeleton. At high concentrations, profilin prevents the polymerization of actin, whereas it enhances it at low concentrations.</text>
</comment>
<dbReference type="GO" id="GO:0005938">
    <property type="term" value="C:cell cortex"/>
    <property type="evidence" value="ECO:0007669"/>
    <property type="project" value="TreeGrafter"/>
</dbReference>
<dbReference type="Pfam" id="PF00235">
    <property type="entry name" value="Profilin"/>
    <property type="match status" value="1"/>
</dbReference>
<evidence type="ECO:0000256" key="3">
    <source>
        <dbReference type="ARBA" id="ARBA00022490"/>
    </source>
</evidence>
<dbReference type="PROSITE" id="PS00414">
    <property type="entry name" value="PROFILIN"/>
    <property type="match status" value="1"/>
</dbReference>
<dbReference type="PRINTS" id="PR01640">
    <property type="entry name" value="PROFILINPLNT"/>
</dbReference>
<keyword evidence="4 7" id="KW-0009">Actin-binding</keyword>
<keyword evidence="3" id="KW-0963">Cytoplasm</keyword>
<dbReference type="SMART" id="SM00392">
    <property type="entry name" value="PROF"/>
    <property type="match status" value="1"/>
</dbReference>
<accession>A0A5J5F1E0</accession>
<comment type="similarity">
    <text evidence="2 7">Belongs to the profilin family.</text>
</comment>
<name>A0A5J5F1E0_9PEZI</name>
<evidence type="ECO:0000256" key="2">
    <source>
        <dbReference type="ARBA" id="ARBA00010058"/>
    </source>
</evidence>
<dbReference type="InterPro" id="IPR036140">
    <property type="entry name" value="PFN_sf"/>
</dbReference>
<evidence type="ECO:0000256" key="5">
    <source>
        <dbReference type="ARBA" id="ARBA00023212"/>
    </source>
</evidence>
<organism evidence="8 9">
    <name type="scientific">Sphaerosporella brunnea</name>
    <dbReference type="NCBI Taxonomy" id="1250544"/>
    <lineage>
        <taxon>Eukaryota</taxon>
        <taxon>Fungi</taxon>
        <taxon>Dikarya</taxon>
        <taxon>Ascomycota</taxon>
        <taxon>Pezizomycotina</taxon>
        <taxon>Pezizomycetes</taxon>
        <taxon>Pezizales</taxon>
        <taxon>Pyronemataceae</taxon>
        <taxon>Sphaerosporella</taxon>
    </lineage>
</organism>
<evidence type="ECO:0000256" key="7">
    <source>
        <dbReference type="RuleBase" id="RU003909"/>
    </source>
</evidence>
<protein>
    <recommendedName>
        <fullName evidence="7">Profilin</fullName>
    </recommendedName>
</protein>
<dbReference type="PRINTS" id="PR00392">
    <property type="entry name" value="PROFILIN"/>
</dbReference>
<dbReference type="FunCoup" id="A0A5J5F1E0">
    <property type="interactions" value="304"/>
</dbReference>
<keyword evidence="9" id="KW-1185">Reference proteome</keyword>
<gene>
    <name evidence="8" type="ORF">FN846DRAFT_943361</name>
</gene>
<dbReference type="CDD" id="cd00148">
    <property type="entry name" value="PROF"/>
    <property type="match status" value="1"/>
</dbReference>
<evidence type="ECO:0000256" key="1">
    <source>
        <dbReference type="ARBA" id="ARBA00004245"/>
    </source>
</evidence>
<dbReference type="InterPro" id="IPR005455">
    <property type="entry name" value="PFN_euk"/>
</dbReference>
<comment type="subunit">
    <text evidence="6">Occurs in many kinds of cells as a complex with monomeric actin in a 1:1 ratio.</text>
</comment>
<dbReference type="FunFam" id="3.30.450.30:FF:000001">
    <property type="entry name" value="Profilin"/>
    <property type="match status" value="1"/>
</dbReference>
<reference evidence="8 9" key="1">
    <citation type="submission" date="2019-09" db="EMBL/GenBank/DDBJ databases">
        <title>Draft genome of the ectomycorrhizal ascomycete Sphaerosporella brunnea.</title>
        <authorList>
            <consortium name="DOE Joint Genome Institute"/>
            <person name="Benucci G.M."/>
            <person name="Marozzi G."/>
            <person name="Antonielli L."/>
            <person name="Sanchez S."/>
            <person name="Marco P."/>
            <person name="Wang X."/>
            <person name="Falini L.B."/>
            <person name="Barry K."/>
            <person name="Haridas S."/>
            <person name="Lipzen A."/>
            <person name="Labutti K."/>
            <person name="Grigoriev I.V."/>
            <person name="Murat C."/>
            <person name="Martin F."/>
            <person name="Albertini E."/>
            <person name="Donnini D."/>
            <person name="Bonito G."/>
        </authorList>
    </citation>
    <scope>NUCLEOTIDE SEQUENCE [LARGE SCALE GENOMIC DNA]</scope>
    <source>
        <strain evidence="8 9">Sb_GMNB300</strain>
    </source>
</reference>
<keyword evidence="5 6" id="KW-0206">Cytoskeleton</keyword>
<proteinExistence type="inferred from homology"/>
<sequence length="128" mass="13909">MSWQAYVDTSLIATGKIDKAAIFSAAGDSAWAVSANFKPEPAEIKALVAGFSDEAASLRQNGIYIEKTKYFFLRNDDRSIYGKKEKTGIICVKTKLAILVAHYPETVQPGEAVKIVEGLADYLIGVGY</sequence>
<dbReference type="Gene3D" id="3.30.450.30">
    <property type="entry name" value="Dynein light chain 2a, cytoplasmic"/>
    <property type="match status" value="1"/>
</dbReference>
<evidence type="ECO:0000313" key="8">
    <source>
        <dbReference type="EMBL" id="KAA8909086.1"/>
    </source>
</evidence>
<dbReference type="GO" id="GO:1903475">
    <property type="term" value="P:mitotic actomyosin contractile ring assembly"/>
    <property type="evidence" value="ECO:0007669"/>
    <property type="project" value="UniProtKB-ARBA"/>
</dbReference>
<evidence type="ECO:0000313" key="9">
    <source>
        <dbReference type="Proteomes" id="UP000326924"/>
    </source>
</evidence>
<dbReference type="InterPro" id="IPR048278">
    <property type="entry name" value="PFN"/>
</dbReference>
<comment type="caution">
    <text evidence="8">The sequence shown here is derived from an EMBL/GenBank/DDBJ whole genome shotgun (WGS) entry which is preliminary data.</text>
</comment>
<dbReference type="OrthoDB" id="421374at2759"/>